<feature type="non-terminal residue" evidence="1">
    <location>
        <position position="1"/>
    </location>
</feature>
<accession>A0AAV0NA56</accession>
<protein>
    <submittedName>
        <fullName evidence="1">Uncharacterized protein</fullName>
    </submittedName>
</protein>
<evidence type="ECO:0000313" key="1">
    <source>
        <dbReference type="EMBL" id="CAI0455226.1"/>
    </source>
</evidence>
<name>A0AAV0NA56_9ROSI</name>
<keyword evidence="2" id="KW-1185">Reference proteome</keyword>
<sequence>RSFTSNLKPGPDRLSGVAVAAGRTSAPACPCYPLNFINTASKFESFGYTGQRRQLSVVEDLIDAKRTSLVHELRALR</sequence>
<reference evidence="1" key="1">
    <citation type="submission" date="2022-08" db="EMBL/GenBank/DDBJ databases">
        <authorList>
            <person name="Gutierrez-Valencia J."/>
        </authorList>
    </citation>
    <scope>NUCLEOTIDE SEQUENCE</scope>
</reference>
<organism evidence="1 2">
    <name type="scientific">Linum tenue</name>
    <dbReference type="NCBI Taxonomy" id="586396"/>
    <lineage>
        <taxon>Eukaryota</taxon>
        <taxon>Viridiplantae</taxon>
        <taxon>Streptophyta</taxon>
        <taxon>Embryophyta</taxon>
        <taxon>Tracheophyta</taxon>
        <taxon>Spermatophyta</taxon>
        <taxon>Magnoliopsida</taxon>
        <taxon>eudicotyledons</taxon>
        <taxon>Gunneridae</taxon>
        <taxon>Pentapetalae</taxon>
        <taxon>rosids</taxon>
        <taxon>fabids</taxon>
        <taxon>Malpighiales</taxon>
        <taxon>Linaceae</taxon>
        <taxon>Linum</taxon>
    </lineage>
</organism>
<proteinExistence type="predicted"/>
<evidence type="ECO:0000313" key="2">
    <source>
        <dbReference type="Proteomes" id="UP001154282"/>
    </source>
</evidence>
<gene>
    <name evidence="1" type="ORF">LITE_LOCUS32254</name>
</gene>
<dbReference type="EMBL" id="CAMGYJ010000008">
    <property type="protein sequence ID" value="CAI0455226.1"/>
    <property type="molecule type" value="Genomic_DNA"/>
</dbReference>
<comment type="caution">
    <text evidence="1">The sequence shown here is derived from an EMBL/GenBank/DDBJ whole genome shotgun (WGS) entry which is preliminary data.</text>
</comment>
<dbReference type="AlphaFoldDB" id="A0AAV0NA56"/>
<dbReference type="Proteomes" id="UP001154282">
    <property type="component" value="Unassembled WGS sequence"/>
</dbReference>